<dbReference type="Gene3D" id="3.50.50.100">
    <property type="match status" value="1"/>
</dbReference>
<dbReference type="EMBL" id="AP025226">
    <property type="protein sequence ID" value="BDB97035.1"/>
    <property type="molecule type" value="Genomic_DNA"/>
</dbReference>
<protein>
    <recommendedName>
        <fullName evidence="1">FAD/NAD(P)-binding domain-containing protein</fullName>
    </recommendedName>
</protein>
<dbReference type="RefSeq" id="WP_229571070.1">
    <property type="nucleotide sequence ID" value="NZ_AP025226.1"/>
</dbReference>
<dbReference type="InterPro" id="IPR052541">
    <property type="entry name" value="SQRD"/>
</dbReference>
<dbReference type="PANTHER" id="PTHR43755:SF1">
    <property type="entry name" value="FAD-DEPENDENT PYRIDINE NUCLEOTIDE-DISULPHIDE OXIDOREDUCTASE"/>
    <property type="match status" value="1"/>
</dbReference>
<reference evidence="2 3" key="1">
    <citation type="journal article" date="2022" name="Microbiol. Resour. Announc.">
        <title>Complete Genome Sequence of the Hyperthermophilic and Acidophilic Archaeon Saccharolobus caldissimus Strain HS-3T.</title>
        <authorList>
            <person name="Sakai H.D."/>
            <person name="Kurosawa N."/>
        </authorList>
    </citation>
    <scope>NUCLEOTIDE SEQUENCE [LARGE SCALE GENOMIC DNA]</scope>
    <source>
        <strain evidence="2 3">JCM32116</strain>
    </source>
</reference>
<dbReference type="GeneID" id="68864762"/>
<evidence type="ECO:0000259" key="1">
    <source>
        <dbReference type="Pfam" id="PF07992"/>
    </source>
</evidence>
<dbReference type="SUPFAM" id="SSF51905">
    <property type="entry name" value="FAD/NAD(P)-binding domain"/>
    <property type="match status" value="1"/>
</dbReference>
<organism evidence="2 3">
    <name type="scientific">Saccharolobus caldissimus</name>
    <dbReference type="NCBI Taxonomy" id="1702097"/>
    <lineage>
        <taxon>Archaea</taxon>
        <taxon>Thermoproteota</taxon>
        <taxon>Thermoprotei</taxon>
        <taxon>Sulfolobales</taxon>
        <taxon>Sulfolobaceae</taxon>
        <taxon>Saccharolobus</taxon>
    </lineage>
</organism>
<dbReference type="KEGG" id="scas:SACC_00520"/>
<dbReference type="GO" id="GO:0016491">
    <property type="term" value="F:oxidoreductase activity"/>
    <property type="evidence" value="ECO:0007669"/>
    <property type="project" value="InterPro"/>
</dbReference>
<keyword evidence="3" id="KW-1185">Reference proteome</keyword>
<dbReference type="AlphaFoldDB" id="A0AAQ4CMK4"/>
<gene>
    <name evidence="2" type="ORF">SACC_00520</name>
</gene>
<feature type="domain" description="FAD/NAD(P)-binding" evidence="1">
    <location>
        <begin position="4"/>
        <end position="99"/>
    </location>
</feature>
<name>A0AAQ4CMK4_9CREN</name>
<dbReference type="Pfam" id="PF07992">
    <property type="entry name" value="Pyr_redox_2"/>
    <property type="match status" value="1"/>
</dbReference>
<evidence type="ECO:0000313" key="3">
    <source>
        <dbReference type="Proteomes" id="UP001319921"/>
    </source>
</evidence>
<dbReference type="PANTHER" id="PTHR43755">
    <property type="match status" value="1"/>
</dbReference>
<sequence>MENKKVIILGAGYAGLNAFYEISRKYNTILISDTDNFIFYTSFLRNLIFKSKHKYITKIRPTIVDRVKEIDIERKTVKTSNGKEIDGDILILALGCDRKDQLNFIRKVVSKNKVSLGVEDKFDEYLAIQLAFYLRRINKQVAYYGSTLKWLGENVSHNLIKVMEKYGIRIAENAEDIIPSCKPNEVIGEFLPVNDNLEYKPNIFVIGDLIKSFPKLGELAMREGFFLGKNLSKKGSSVFKPIYINIIDTGWGEAIHIRSNLPWGGNLVNVKISKLRAIMKRVIEKYYIIRKGKMGFFYYL</sequence>
<accession>A0AAQ4CMK4</accession>
<dbReference type="InterPro" id="IPR023753">
    <property type="entry name" value="FAD/NAD-binding_dom"/>
</dbReference>
<evidence type="ECO:0000313" key="2">
    <source>
        <dbReference type="EMBL" id="BDB97035.1"/>
    </source>
</evidence>
<dbReference type="InterPro" id="IPR036188">
    <property type="entry name" value="FAD/NAD-bd_sf"/>
</dbReference>
<proteinExistence type="predicted"/>
<dbReference type="Proteomes" id="UP001319921">
    <property type="component" value="Chromosome"/>
</dbReference>